<evidence type="ECO:0000256" key="7">
    <source>
        <dbReference type="ARBA" id="ARBA00048539"/>
    </source>
</evidence>
<evidence type="ECO:0000256" key="6">
    <source>
        <dbReference type="ARBA" id="ARBA00022840"/>
    </source>
</evidence>
<dbReference type="GO" id="GO:0005737">
    <property type="term" value="C:cytoplasm"/>
    <property type="evidence" value="ECO:0007669"/>
    <property type="project" value="UniProtKB-SubCell"/>
</dbReference>
<comment type="function">
    <text evidence="8">Ligates lysine onto the cytidine present at position 34 of the AUA codon-specific tRNA(Ile) that contains the anticodon CAU, in an ATP-dependent manner. Cytidine is converted to lysidine, thus changing the amino acid specificity of the tRNA from methionine to isoleucine.</text>
</comment>
<dbReference type="HAMAP" id="MF_01161">
    <property type="entry name" value="tRNA_Ile_lys_synt"/>
    <property type="match status" value="1"/>
</dbReference>
<name>A0A378I215_9GAMM</name>
<dbReference type="GO" id="GO:0005524">
    <property type="term" value="F:ATP binding"/>
    <property type="evidence" value="ECO:0007669"/>
    <property type="project" value="UniProtKB-UniRule"/>
</dbReference>
<gene>
    <name evidence="8 10" type="primary">tilS</name>
    <name evidence="10" type="ORF">NCTC13315_01218</name>
</gene>
<evidence type="ECO:0000256" key="2">
    <source>
        <dbReference type="ARBA" id="ARBA00022490"/>
    </source>
</evidence>
<organism evidence="10 11">
    <name type="scientific">Legionella beliardensis</name>
    <dbReference type="NCBI Taxonomy" id="91822"/>
    <lineage>
        <taxon>Bacteria</taxon>
        <taxon>Pseudomonadati</taxon>
        <taxon>Pseudomonadota</taxon>
        <taxon>Gammaproteobacteria</taxon>
        <taxon>Legionellales</taxon>
        <taxon>Legionellaceae</taxon>
        <taxon>Legionella</taxon>
    </lineage>
</organism>
<evidence type="ECO:0000256" key="8">
    <source>
        <dbReference type="HAMAP-Rule" id="MF_01161"/>
    </source>
</evidence>
<dbReference type="PANTHER" id="PTHR43033">
    <property type="entry name" value="TRNA(ILE)-LYSIDINE SYNTHASE-RELATED"/>
    <property type="match status" value="1"/>
</dbReference>
<dbReference type="InterPro" id="IPR014729">
    <property type="entry name" value="Rossmann-like_a/b/a_fold"/>
</dbReference>
<dbReference type="InterPro" id="IPR015262">
    <property type="entry name" value="tRNA_Ile_lys_synt_subst-bd"/>
</dbReference>
<dbReference type="RefSeq" id="WP_242604172.1">
    <property type="nucleotide sequence ID" value="NZ_CAAAHO010000001.1"/>
</dbReference>
<evidence type="ECO:0000256" key="4">
    <source>
        <dbReference type="ARBA" id="ARBA00022694"/>
    </source>
</evidence>
<dbReference type="Pfam" id="PF01171">
    <property type="entry name" value="ATP_bind_3"/>
    <property type="match status" value="1"/>
</dbReference>
<comment type="similarity">
    <text evidence="8">Belongs to the tRNA(Ile)-lysidine synthase family.</text>
</comment>
<evidence type="ECO:0000259" key="9">
    <source>
        <dbReference type="SMART" id="SM00977"/>
    </source>
</evidence>
<dbReference type="GO" id="GO:0006400">
    <property type="term" value="P:tRNA modification"/>
    <property type="evidence" value="ECO:0007669"/>
    <property type="project" value="UniProtKB-UniRule"/>
</dbReference>
<proteinExistence type="inferred from homology"/>
<dbReference type="Pfam" id="PF11734">
    <property type="entry name" value="TilS_C"/>
    <property type="match status" value="1"/>
</dbReference>
<dbReference type="NCBIfam" id="TIGR02433">
    <property type="entry name" value="lysidine_TilS_C"/>
    <property type="match status" value="1"/>
</dbReference>
<dbReference type="InterPro" id="IPR012796">
    <property type="entry name" value="Lysidine-tRNA-synth_C"/>
</dbReference>
<dbReference type="SUPFAM" id="SSF82829">
    <property type="entry name" value="MesJ substrate recognition domain-like"/>
    <property type="match status" value="1"/>
</dbReference>
<comment type="catalytic activity">
    <reaction evidence="7 8">
        <text>cytidine(34) in tRNA(Ile2) + L-lysine + ATP = lysidine(34) in tRNA(Ile2) + AMP + diphosphate + H(+)</text>
        <dbReference type="Rhea" id="RHEA:43744"/>
        <dbReference type="Rhea" id="RHEA-COMP:10625"/>
        <dbReference type="Rhea" id="RHEA-COMP:10670"/>
        <dbReference type="ChEBI" id="CHEBI:15378"/>
        <dbReference type="ChEBI" id="CHEBI:30616"/>
        <dbReference type="ChEBI" id="CHEBI:32551"/>
        <dbReference type="ChEBI" id="CHEBI:33019"/>
        <dbReference type="ChEBI" id="CHEBI:82748"/>
        <dbReference type="ChEBI" id="CHEBI:83665"/>
        <dbReference type="ChEBI" id="CHEBI:456215"/>
        <dbReference type="EC" id="6.3.4.19"/>
    </reaction>
</comment>
<accession>A0A378I215</accession>
<dbReference type="EMBL" id="UGNV01000001">
    <property type="protein sequence ID" value="STX28686.1"/>
    <property type="molecule type" value="Genomic_DNA"/>
</dbReference>
<feature type="binding site" evidence="8">
    <location>
        <begin position="6"/>
        <end position="11"/>
    </location>
    <ligand>
        <name>ATP</name>
        <dbReference type="ChEBI" id="CHEBI:30616"/>
    </ligand>
</feature>
<keyword evidence="6 8" id="KW-0067">ATP-binding</keyword>
<keyword evidence="5 8" id="KW-0547">Nucleotide-binding</keyword>
<protein>
    <recommendedName>
        <fullName evidence="8">tRNA(Ile)-lysidine synthase</fullName>
        <ecNumber evidence="8">6.3.4.19</ecNumber>
    </recommendedName>
    <alternativeName>
        <fullName evidence="8">tRNA(Ile)-2-lysyl-cytidine synthase</fullName>
    </alternativeName>
    <alternativeName>
        <fullName evidence="8">tRNA(Ile)-lysidine synthetase</fullName>
    </alternativeName>
</protein>
<dbReference type="EC" id="6.3.4.19" evidence="8"/>
<dbReference type="SUPFAM" id="SSF52402">
    <property type="entry name" value="Adenine nucleotide alpha hydrolases-like"/>
    <property type="match status" value="1"/>
</dbReference>
<dbReference type="PANTHER" id="PTHR43033:SF1">
    <property type="entry name" value="TRNA(ILE)-LYSIDINE SYNTHASE-RELATED"/>
    <property type="match status" value="1"/>
</dbReference>
<keyword evidence="3 8" id="KW-0436">Ligase</keyword>
<dbReference type="InterPro" id="IPR011063">
    <property type="entry name" value="TilS/TtcA_N"/>
</dbReference>
<dbReference type="InterPro" id="IPR012094">
    <property type="entry name" value="tRNA_Ile_lys_synt"/>
</dbReference>
<dbReference type="SUPFAM" id="SSF56037">
    <property type="entry name" value="PheT/TilS domain"/>
    <property type="match status" value="1"/>
</dbReference>
<evidence type="ECO:0000313" key="10">
    <source>
        <dbReference type="EMBL" id="STX28686.1"/>
    </source>
</evidence>
<feature type="domain" description="Lysidine-tRNA(Ile) synthetase C-terminal" evidence="9">
    <location>
        <begin position="339"/>
        <end position="410"/>
    </location>
</feature>
<dbReference type="InterPro" id="IPR012795">
    <property type="entry name" value="tRNA_Ile_lys_synt_N"/>
</dbReference>
<keyword evidence="11" id="KW-1185">Reference proteome</keyword>
<keyword evidence="2 8" id="KW-0963">Cytoplasm</keyword>
<dbReference type="AlphaFoldDB" id="A0A378I215"/>
<evidence type="ECO:0000313" key="11">
    <source>
        <dbReference type="Proteomes" id="UP000254968"/>
    </source>
</evidence>
<dbReference type="GO" id="GO:0032267">
    <property type="term" value="F:tRNA(Ile)-lysidine synthase activity"/>
    <property type="evidence" value="ECO:0007669"/>
    <property type="project" value="UniProtKB-EC"/>
</dbReference>
<dbReference type="CDD" id="cd01992">
    <property type="entry name" value="TilS_N"/>
    <property type="match status" value="1"/>
</dbReference>
<keyword evidence="4 8" id="KW-0819">tRNA processing</keyword>
<evidence type="ECO:0000256" key="1">
    <source>
        <dbReference type="ARBA" id="ARBA00004496"/>
    </source>
</evidence>
<comment type="domain">
    <text evidence="8">The N-terminal region contains the highly conserved SGGXDS motif, predicted to be a P-loop motif involved in ATP binding.</text>
</comment>
<reference evidence="10 11" key="1">
    <citation type="submission" date="2018-06" db="EMBL/GenBank/DDBJ databases">
        <authorList>
            <consortium name="Pathogen Informatics"/>
            <person name="Doyle S."/>
        </authorList>
    </citation>
    <scope>NUCLEOTIDE SEQUENCE [LARGE SCALE GENOMIC DNA]</scope>
    <source>
        <strain evidence="10 11">NCTC13315</strain>
    </source>
</reference>
<dbReference type="Gene3D" id="1.20.59.20">
    <property type="match status" value="1"/>
</dbReference>
<dbReference type="Pfam" id="PF09179">
    <property type="entry name" value="TilS"/>
    <property type="match status" value="1"/>
</dbReference>
<evidence type="ECO:0000256" key="3">
    <source>
        <dbReference type="ARBA" id="ARBA00022598"/>
    </source>
</evidence>
<comment type="subcellular location">
    <subcellularLocation>
        <location evidence="1 8">Cytoplasm</location>
    </subcellularLocation>
</comment>
<sequence>MYVGFSGGLDSTVLLHAVASQPLLAGKTVAIHINHGLSVNAKRWQQHCERVCQILNLPIITQEITVKRANNIEDKARQARYAVFYSLIKNQEALLLGHHQDDQAETLLLQLFRGAGIDGLAAMADCQPFGLGCLLRPLLTFSRQHLTSYAASHQLDWIDDESNLDCRYSRNFLRQQVIPLIQTRWSNVGLNLARTAAHCQEAQKNLEDLAYLDCLSITEDSNKLSLLSLIGLSKARKKNVLRAWLKRQTHYMPDTKVFNRLIPEVIEAKEDSNPELSWGNYCIRRYKETLYLLNLTNEVKPVSIPWVNFPKPVTLPGNLGSLKAIPALTGLVIPTGSHIEICFRQGGEKIYWHGQTKVLKKLFQQWHVPPWLRDLIPLIYINHELAVVVGYAVNDKFYNASAKTCYQIVN</sequence>
<dbReference type="NCBIfam" id="TIGR02432">
    <property type="entry name" value="lysidine_TilS_N"/>
    <property type="match status" value="1"/>
</dbReference>
<dbReference type="SMART" id="SM00977">
    <property type="entry name" value="TilS_C"/>
    <property type="match status" value="1"/>
</dbReference>
<evidence type="ECO:0000256" key="5">
    <source>
        <dbReference type="ARBA" id="ARBA00022741"/>
    </source>
</evidence>
<dbReference type="Proteomes" id="UP000254968">
    <property type="component" value="Unassembled WGS sequence"/>
</dbReference>
<dbReference type="Gene3D" id="3.40.50.620">
    <property type="entry name" value="HUPs"/>
    <property type="match status" value="1"/>
</dbReference>